<organism evidence="2 3">
    <name type="scientific">Sphaeroforma arctica JP610</name>
    <dbReference type="NCBI Taxonomy" id="667725"/>
    <lineage>
        <taxon>Eukaryota</taxon>
        <taxon>Ichthyosporea</taxon>
        <taxon>Ichthyophonida</taxon>
        <taxon>Sphaeroforma</taxon>
    </lineage>
</organism>
<keyword evidence="1" id="KW-0472">Membrane</keyword>
<dbReference type="RefSeq" id="XP_014157023.1">
    <property type="nucleotide sequence ID" value="XM_014301548.1"/>
</dbReference>
<gene>
    <name evidence="2" type="ORF">SARC_04619</name>
</gene>
<dbReference type="Gene3D" id="1.20.1640.10">
    <property type="entry name" value="Multidrug efflux transporter AcrB transmembrane domain"/>
    <property type="match status" value="1"/>
</dbReference>
<reference evidence="2 3" key="1">
    <citation type="submission" date="2011-02" db="EMBL/GenBank/DDBJ databases">
        <title>The Genome Sequence of Sphaeroforma arctica JP610.</title>
        <authorList>
            <consortium name="The Broad Institute Genome Sequencing Platform"/>
            <person name="Russ C."/>
            <person name="Cuomo C."/>
            <person name="Young S.K."/>
            <person name="Zeng Q."/>
            <person name="Gargeya S."/>
            <person name="Alvarado L."/>
            <person name="Berlin A."/>
            <person name="Chapman S.B."/>
            <person name="Chen Z."/>
            <person name="Freedman E."/>
            <person name="Gellesch M."/>
            <person name="Goldberg J."/>
            <person name="Griggs A."/>
            <person name="Gujja S."/>
            <person name="Heilman E."/>
            <person name="Heiman D."/>
            <person name="Howarth C."/>
            <person name="Mehta T."/>
            <person name="Neiman D."/>
            <person name="Pearson M."/>
            <person name="Roberts A."/>
            <person name="Saif S."/>
            <person name="Shea T."/>
            <person name="Shenoy N."/>
            <person name="Sisk P."/>
            <person name="Stolte C."/>
            <person name="Sykes S."/>
            <person name="White J."/>
            <person name="Yandava C."/>
            <person name="Burger G."/>
            <person name="Gray M.W."/>
            <person name="Holland P.W.H."/>
            <person name="King N."/>
            <person name="Lang F.B.F."/>
            <person name="Roger A.J."/>
            <person name="Ruiz-Trillo I."/>
            <person name="Haas B."/>
            <person name="Nusbaum C."/>
            <person name="Birren B."/>
        </authorList>
    </citation>
    <scope>NUCLEOTIDE SEQUENCE [LARGE SCALE GENOMIC DNA]</scope>
    <source>
        <strain evidence="2 3">JP610</strain>
    </source>
</reference>
<dbReference type="STRING" id="667725.A0A0L0G2T6"/>
<dbReference type="GeneID" id="25905123"/>
<keyword evidence="3" id="KW-1185">Reference proteome</keyword>
<keyword evidence="1" id="KW-0812">Transmembrane</keyword>
<name>A0A0L0G2T6_9EUKA</name>
<evidence type="ECO:0000313" key="3">
    <source>
        <dbReference type="Proteomes" id="UP000054560"/>
    </source>
</evidence>
<feature type="transmembrane region" description="Helical" evidence="1">
    <location>
        <begin position="68"/>
        <end position="86"/>
    </location>
</feature>
<dbReference type="OrthoDB" id="429851at2759"/>
<feature type="transmembrane region" description="Helical" evidence="1">
    <location>
        <begin position="93"/>
        <end position="112"/>
    </location>
</feature>
<accession>A0A0L0G2T6</accession>
<dbReference type="PANTHER" id="PTHR46687">
    <property type="entry name" value="PROTEIN DISPATCHED HOMOLOG 3"/>
    <property type="match status" value="1"/>
</dbReference>
<evidence type="ECO:0008006" key="4">
    <source>
        <dbReference type="Google" id="ProtNLM"/>
    </source>
</evidence>
<proteinExistence type="predicted"/>
<dbReference type="InterPro" id="IPR042480">
    <property type="entry name" value="DISP3"/>
</dbReference>
<dbReference type="AlphaFoldDB" id="A0A0L0G2T6"/>
<sequence length="173" mass="18703">MQAPPPQFTYTPLLSHTHTTATRLPQYYHDWQHVIDVFNDNSHSDAVMTQSAEAWGDAITQVTTVSGVGWSLSISALVAGLALLLFTQSPTLALTATALLGAVVLVVLGLAWCFGWEVGMVEALTLTMLMGLAVDYFIHLSEEYIENSRDNAPHDRSATGKGALFTCNLIPLA</sequence>
<keyword evidence="1" id="KW-1133">Transmembrane helix</keyword>
<dbReference type="SUPFAM" id="SSF82866">
    <property type="entry name" value="Multidrug efflux transporter AcrB transmembrane domain"/>
    <property type="match status" value="1"/>
</dbReference>
<dbReference type="EMBL" id="KQ241862">
    <property type="protein sequence ID" value="KNC83121.1"/>
    <property type="molecule type" value="Genomic_DNA"/>
</dbReference>
<dbReference type="GO" id="GO:0005737">
    <property type="term" value="C:cytoplasm"/>
    <property type="evidence" value="ECO:0007669"/>
    <property type="project" value="TreeGrafter"/>
</dbReference>
<dbReference type="Proteomes" id="UP000054560">
    <property type="component" value="Unassembled WGS sequence"/>
</dbReference>
<protein>
    <recommendedName>
        <fullName evidence="4">SSD domain-containing protein</fullName>
    </recommendedName>
</protein>
<evidence type="ECO:0000313" key="2">
    <source>
        <dbReference type="EMBL" id="KNC83121.1"/>
    </source>
</evidence>
<feature type="transmembrane region" description="Helical" evidence="1">
    <location>
        <begin position="118"/>
        <end position="138"/>
    </location>
</feature>
<dbReference type="PANTHER" id="PTHR46687:SF1">
    <property type="entry name" value="PROTEIN DISPATCHED HOMOLOG 3"/>
    <property type="match status" value="1"/>
</dbReference>
<evidence type="ECO:0000256" key="1">
    <source>
        <dbReference type="SAM" id="Phobius"/>
    </source>
</evidence>